<dbReference type="AlphaFoldDB" id="A0A6C0JBS2"/>
<evidence type="ECO:0000313" key="1">
    <source>
        <dbReference type="EMBL" id="QHU03079.1"/>
    </source>
</evidence>
<name>A0A6C0JBS2_9ZZZZ</name>
<organism evidence="1">
    <name type="scientific">viral metagenome</name>
    <dbReference type="NCBI Taxonomy" id="1070528"/>
    <lineage>
        <taxon>unclassified sequences</taxon>
        <taxon>metagenomes</taxon>
        <taxon>organismal metagenomes</taxon>
    </lineage>
</organism>
<protein>
    <recommendedName>
        <fullName evidence="2">T4 RNA ligase 1-like N-terminal domain-containing protein</fullName>
    </recommendedName>
</protein>
<sequence>MSQKAVACKYDLNTINGGDMSLIYKTSVKGSDPKLDNVLAMLNSNNLMQKQWFFKDKTYQIIRYDKKMLSKDQFNKAGLFRSVIHRDGKVFCFSPPKSQDFVDFTNDPVNNLEFHKKNILAEEFIEGTMINIFHDDELEIATRSSVGGKVGFFKSGGEVNTFRTMFLDAVSNLEITSNDDRELFKQLESFPKNYTFSFVLQHPKNRIVVPFNVPNLYLAAVYQNENNVVTEIEIDNNIKESLPSWVSYPEQYSFDSYSDLHKNFTNGSKDYKTVGVFIKNITTGVRTKIRNPNYETVRQLRGNQPKLQYRYLMLRSTQRVKEYLNYYPEHANQFDKYRTMVHAFTKRLHEHYISCYVKKEGKLSTYPDEYRTNMFKIHQHYINDLRDENKVVNNRVVIDYVNHLPVPILMHALNYQYSKAAKESKRNKVNQ</sequence>
<accession>A0A6C0JBS2</accession>
<proteinExistence type="predicted"/>
<reference evidence="1" key="1">
    <citation type="journal article" date="2020" name="Nature">
        <title>Giant virus diversity and host interactions through global metagenomics.</title>
        <authorList>
            <person name="Schulz F."/>
            <person name="Roux S."/>
            <person name="Paez-Espino D."/>
            <person name="Jungbluth S."/>
            <person name="Walsh D.A."/>
            <person name="Denef V.J."/>
            <person name="McMahon K.D."/>
            <person name="Konstantinidis K.T."/>
            <person name="Eloe-Fadrosh E.A."/>
            <person name="Kyrpides N.C."/>
            <person name="Woyke T."/>
        </authorList>
    </citation>
    <scope>NUCLEOTIDE SEQUENCE</scope>
    <source>
        <strain evidence="1">GVMAG-M-3300025890-48</strain>
    </source>
</reference>
<evidence type="ECO:0008006" key="2">
    <source>
        <dbReference type="Google" id="ProtNLM"/>
    </source>
</evidence>
<dbReference type="EMBL" id="MN740369">
    <property type="protein sequence ID" value="QHU03079.1"/>
    <property type="molecule type" value="Genomic_DNA"/>
</dbReference>